<dbReference type="Pfam" id="PF26526">
    <property type="entry name" value="DUF8175"/>
    <property type="match status" value="1"/>
</dbReference>
<protein>
    <recommendedName>
        <fullName evidence="1">DUF8175 domain-containing protein</fullName>
    </recommendedName>
</protein>
<keyword evidence="3" id="KW-1185">Reference proteome</keyword>
<sequence>MSRPSKSMGQPSDVPWWRRRRVIALSVVGGGVLLGMAAPSVFRTDPTPTPVIVRTTADAGQLVSAPQVSFAGVSWRDYHGVLLPYSAQDGPRDTEGDLAAGFARTPRGALLAAVHIAVRAGMQWGTQVFGPTIQRQVIGPDTDVLMDSTRETYEKHRGDRRDGEPLGRGYVALEGFRWLGYSPEAASVDLLSAGPGDSDVTVRAVTRLQLRWQDGDWRVVAPPGGTWAGTAAPIRSLDGYVRFPHGSH</sequence>
<name>A0A4R4N5M5_9ACTN</name>
<evidence type="ECO:0000259" key="1">
    <source>
        <dbReference type="Pfam" id="PF26526"/>
    </source>
</evidence>
<organism evidence="2 3">
    <name type="scientific">Actinomadura bangladeshensis</name>
    <dbReference type="NCBI Taxonomy" id="453573"/>
    <lineage>
        <taxon>Bacteria</taxon>
        <taxon>Bacillati</taxon>
        <taxon>Actinomycetota</taxon>
        <taxon>Actinomycetes</taxon>
        <taxon>Streptosporangiales</taxon>
        <taxon>Thermomonosporaceae</taxon>
        <taxon>Actinomadura</taxon>
    </lineage>
</organism>
<comment type="caution">
    <text evidence="2">The sequence shown here is derived from an EMBL/GenBank/DDBJ whole genome shotgun (WGS) entry which is preliminary data.</text>
</comment>
<dbReference type="Proteomes" id="UP000295431">
    <property type="component" value="Unassembled WGS sequence"/>
</dbReference>
<proteinExistence type="predicted"/>
<dbReference type="OrthoDB" id="4428031at2"/>
<dbReference type="EMBL" id="SMJW01000358">
    <property type="protein sequence ID" value="TDC04088.1"/>
    <property type="molecule type" value="Genomic_DNA"/>
</dbReference>
<dbReference type="AlphaFoldDB" id="A0A4R4N5M5"/>
<evidence type="ECO:0000313" key="2">
    <source>
        <dbReference type="EMBL" id="TDC04088.1"/>
    </source>
</evidence>
<reference evidence="2 3" key="1">
    <citation type="submission" date="2019-03" db="EMBL/GenBank/DDBJ databases">
        <title>Draft genome sequences of novel Actinobacteria.</title>
        <authorList>
            <person name="Sahin N."/>
            <person name="Ay H."/>
            <person name="Saygin H."/>
        </authorList>
    </citation>
    <scope>NUCLEOTIDE SEQUENCE [LARGE SCALE GENOMIC DNA]</scope>
    <source>
        <strain evidence="2 3">DSM 45347</strain>
    </source>
</reference>
<feature type="domain" description="DUF8175" evidence="1">
    <location>
        <begin position="53"/>
        <end position="242"/>
    </location>
</feature>
<evidence type="ECO:0000313" key="3">
    <source>
        <dbReference type="Proteomes" id="UP000295431"/>
    </source>
</evidence>
<accession>A0A4R4N5M5</accession>
<dbReference type="RefSeq" id="WP_131944880.1">
    <property type="nucleotide sequence ID" value="NZ_BAAAMX010000024.1"/>
</dbReference>
<dbReference type="InterPro" id="IPR058488">
    <property type="entry name" value="DUF8175"/>
</dbReference>
<gene>
    <name evidence="2" type="ORF">E1284_37395</name>
</gene>